<gene>
    <name evidence="1" type="ORF">PFL603g_00869</name>
</gene>
<dbReference type="RefSeq" id="WP_230962000.1">
    <property type="nucleotide sequence ID" value="NZ_LCYC01000008.1"/>
</dbReference>
<evidence type="ECO:0000313" key="1">
    <source>
        <dbReference type="EMBL" id="KWV82716.1"/>
    </source>
</evidence>
<dbReference type="Proteomes" id="UP000063434">
    <property type="component" value="Unassembled WGS sequence"/>
</dbReference>
<name>A0A109L804_PSEFL</name>
<reference evidence="1 2" key="1">
    <citation type="submission" date="2015-05" db="EMBL/GenBank/DDBJ databases">
        <title>A genomic and transcriptomic approach to investigate the blue pigment phenotype in Pseudomonas fluorescens.</title>
        <authorList>
            <person name="Andreani N.A."/>
            <person name="Cardazzo B."/>
        </authorList>
    </citation>
    <scope>NUCLEOTIDE SEQUENCE [LARGE SCALE GENOMIC DNA]</scope>
    <source>
        <strain evidence="1 2">Ps_40</strain>
    </source>
</reference>
<dbReference type="PATRIC" id="fig|294.195.peg.912"/>
<evidence type="ECO:0000313" key="2">
    <source>
        <dbReference type="Proteomes" id="UP000063434"/>
    </source>
</evidence>
<accession>A0A109L804</accession>
<dbReference type="EMBL" id="LCYC01000008">
    <property type="protein sequence ID" value="KWV82716.1"/>
    <property type="molecule type" value="Genomic_DNA"/>
</dbReference>
<comment type="caution">
    <text evidence="1">The sequence shown here is derived from an EMBL/GenBank/DDBJ whole genome shotgun (WGS) entry which is preliminary data.</text>
</comment>
<sequence>MSMLFSVKGCVGTLLLVALVGCSSTPKVTLPEPKDVPREKWSDAMLVLEAMRIDGQRDIPREMVGNEVDNLSATRSSGGSGGLATAGLGYVSPPTGFSSAGAASLGVGLFLLGGGSAGPVYHYQVAAWVPEELASNPNQASAMVRSAWLVAREKYFGGKISKLRHEPAKYADGSGKKYDRLADLAAGNPAPFDAPASAAPAFISAEKAYGPIFLTDPSGELFADASRADKDGMDALAGIARHLPEWMYAYYPGRNWPKDFRPAAIYNKNGNLYFIGK</sequence>
<proteinExistence type="predicted"/>
<organism evidence="1 2">
    <name type="scientific">Pseudomonas fluorescens</name>
    <dbReference type="NCBI Taxonomy" id="294"/>
    <lineage>
        <taxon>Bacteria</taxon>
        <taxon>Pseudomonadati</taxon>
        <taxon>Pseudomonadota</taxon>
        <taxon>Gammaproteobacteria</taxon>
        <taxon>Pseudomonadales</taxon>
        <taxon>Pseudomonadaceae</taxon>
        <taxon>Pseudomonas</taxon>
    </lineage>
</organism>
<dbReference type="AlphaFoldDB" id="A0A109L804"/>
<protein>
    <submittedName>
        <fullName evidence="1">Uncharacterized protein</fullName>
    </submittedName>
</protein>